<keyword evidence="4 8" id="KW-0349">Heme</keyword>
<dbReference type="CDD" id="cd08153">
    <property type="entry name" value="srpA_like"/>
    <property type="match status" value="1"/>
</dbReference>
<dbReference type="PRINTS" id="PR00067">
    <property type="entry name" value="CATALASE"/>
</dbReference>
<dbReference type="GO" id="GO:0042744">
    <property type="term" value="P:hydrogen peroxide catabolic process"/>
    <property type="evidence" value="ECO:0007669"/>
    <property type="project" value="TreeGrafter"/>
</dbReference>
<dbReference type="InterPro" id="IPR020835">
    <property type="entry name" value="Catalase_sf"/>
</dbReference>
<evidence type="ECO:0000256" key="5">
    <source>
        <dbReference type="ARBA" id="ARBA00022723"/>
    </source>
</evidence>
<dbReference type="GO" id="GO:0004096">
    <property type="term" value="F:catalase activity"/>
    <property type="evidence" value="ECO:0007669"/>
    <property type="project" value="InterPro"/>
</dbReference>
<evidence type="ECO:0000256" key="7">
    <source>
        <dbReference type="ARBA" id="ARBA00023004"/>
    </source>
</evidence>
<comment type="function">
    <text evidence="8">Has an organic peroxide-dependent peroxidase activity.</text>
</comment>
<proteinExistence type="inferred from homology"/>
<dbReference type="Proteomes" id="UP000481037">
    <property type="component" value="Unassembled WGS sequence"/>
</dbReference>
<dbReference type="GO" id="GO:0020037">
    <property type="term" value="F:heme binding"/>
    <property type="evidence" value="ECO:0007669"/>
    <property type="project" value="InterPro"/>
</dbReference>
<name>A0A6L5QMI0_9BURK</name>
<dbReference type="PANTHER" id="PTHR11465:SF9">
    <property type="entry name" value="CATALASE"/>
    <property type="match status" value="1"/>
</dbReference>
<feature type="domain" description="Catalase core" evidence="12">
    <location>
        <begin position="20"/>
        <end position="344"/>
    </location>
</feature>
<dbReference type="GO" id="GO:0005737">
    <property type="term" value="C:cytoplasm"/>
    <property type="evidence" value="ECO:0007669"/>
    <property type="project" value="TreeGrafter"/>
</dbReference>
<evidence type="ECO:0000256" key="1">
    <source>
        <dbReference type="ARBA" id="ARBA00002974"/>
    </source>
</evidence>
<feature type="binding site" description="axial binding residue" evidence="10">
    <location>
        <position position="327"/>
    </location>
    <ligand>
        <name>heme</name>
        <dbReference type="ChEBI" id="CHEBI:30413"/>
    </ligand>
    <ligandPart>
        <name>Fe</name>
        <dbReference type="ChEBI" id="CHEBI:18248"/>
    </ligandPart>
</feature>
<gene>
    <name evidence="13" type="ORF">GJ697_24630</name>
</gene>
<dbReference type="PANTHER" id="PTHR11465">
    <property type="entry name" value="CATALASE"/>
    <property type="match status" value="1"/>
</dbReference>
<keyword evidence="3 8" id="KW-0575">Peroxidase</keyword>
<dbReference type="EMBL" id="WKJM01000027">
    <property type="protein sequence ID" value="MRX11014.1"/>
    <property type="molecule type" value="Genomic_DNA"/>
</dbReference>
<comment type="function">
    <text evidence="1">Decomposes hydrogen peroxide into water and oxygen; serves to protect cells from the toxic effects of hydrogen peroxide.</text>
</comment>
<accession>A0A6L5QMI0</accession>
<evidence type="ECO:0000256" key="6">
    <source>
        <dbReference type="ARBA" id="ARBA00023002"/>
    </source>
</evidence>
<protein>
    <recommendedName>
        <fullName evidence="8">Catalase-related peroxidase</fullName>
        <ecNumber evidence="8">1.11.1.-</ecNumber>
    </recommendedName>
</protein>
<dbReference type="InterPro" id="IPR024168">
    <property type="entry name" value="Catalase_SrpA-type_pred"/>
</dbReference>
<keyword evidence="5 8" id="KW-0479">Metal-binding</keyword>
<dbReference type="EC" id="1.11.1.-" evidence="8"/>
<reference evidence="13 14" key="1">
    <citation type="submission" date="2019-11" db="EMBL/GenBank/DDBJ databases">
        <title>Novel species isolated from a subtropical stream in China.</title>
        <authorList>
            <person name="Lu H."/>
        </authorList>
    </citation>
    <scope>NUCLEOTIDE SEQUENCE [LARGE SCALE GENOMIC DNA]</scope>
    <source>
        <strain evidence="13 14">FT25W</strain>
    </source>
</reference>
<dbReference type="GO" id="GO:0042542">
    <property type="term" value="P:response to hydrogen peroxide"/>
    <property type="evidence" value="ECO:0007669"/>
    <property type="project" value="TreeGrafter"/>
</dbReference>
<keyword evidence="7 8" id="KW-0408">Iron</keyword>
<comment type="cofactor">
    <cofactor evidence="8">
        <name>heme</name>
        <dbReference type="ChEBI" id="CHEBI:30413"/>
    </cofactor>
</comment>
<dbReference type="SMART" id="SM01060">
    <property type="entry name" value="Catalase"/>
    <property type="match status" value="1"/>
</dbReference>
<feature type="signal peptide" evidence="11">
    <location>
        <begin position="1"/>
        <end position="28"/>
    </location>
</feature>
<evidence type="ECO:0000256" key="10">
    <source>
        <dbReference type="PIRSR" id="PIRSR000296-2"/>
    </source>
</evidence>
<evidence type="ECO:0000256" key="2">
    <source>
        <dbReference type="ARBA" id="ARBA00005329"/>
    </source>
</evidence>
<dbReference type="AlphaFoldDB" id="A0A6L5QMI0"/>
<dbReference type="Pfam" id="PF00199">
    <property type="entry name" value="Catalase"/>
    <property type="match status" value="1"/>
</dbReference>
<evidence type="ECO:0000256" key="9">
    <source>
        <dbReference type="PIRSR" id="PIRSR000296-1"/>
    </source>
</evidence>
<evidence type="ECO:0000256" key="8">
    <source>
        <dbReference type="PIRNR" id="PIRNR000296"/>
    </source>
</evidence>
<keyword evidence="11" id="KW-0732">Signal</keyword>
<evidence type="ECO:0000259" key="12">
    <source>
        <dbReference type="SMART" id="SM01060"/>
    </source>
</evidence>
<dbReference type="PROSITE" id="PS51257">
    <property type="entry name" value="PROKAR_LIPOPROTEIN"/>
    <property type="match status" value="1"/>
</dbReference>
<feature type="active site" evidence="9">
    <location>
        <position position="60"/>
    </location>
</feature>
<dbReference type="InterPro" id="IPR018028">
    <property type="entry name" value="Catalase"/>
</dbReference>
<comment type="caution">
    <text evidence="13">The sequence shown here is derived from an EMBL/GenBank/DDBJ whole genome shotgun (WGS) entry which is preliminary data.</text>
</comment>
<dbReference type="Gene3D" id="2.40.180.10">
    <property type="entry name" value="Catalase core domain"/>
    <property type="match status" value="1"/>
</dbReference>
<comment type="similarity">
    <text evidence="2 8">Belongs to the catalase family.</text>
</comment>
<dbReference type="RefSeq" id="WP_154369100.1">
    <property type="nucleotide sequence ID" value="NZ_WKJM01000027.1"/>
</dbReference>
<sequence>MSAPKSYVLPLTAIACAACALAAGYAYAAGWFSPDRLTPRRITNSFTANAGEHPGFRRNHAKGVCVVGYFEGNGQASRYSTASVFGQVRTPVVGRFAVPGGNPSVADTSSPVRSLALQFTSANGEQWRTGMNNTPIFIVNTPQAFYESLQAARPDPATGKPDGAKLQAFFKAHPETAPFRQWLKANPPSSSFINSTFYSINAFRLVDGMGHIQLARWSVKPDAAYDQLPPGVTAPNTLQDELIARLQNGTARWHLQLQLAQAGDQVNDATVAWPADRPVVDAGVLTLERAVAQDDGPCRDINFDPTILPSGIKVSDDPLLAARSGAYDSSFNLRAREQAALHAK</sequence>
<feature type="chain" id="PRO_5026884612" description="Catalase-related peroxidase" evidence="11">
    <location>
        <begin position="29"/>
        <end position="344"/>
    </location>
</feature>
<evidence type="ECO:0000313" key="14">
    <source>
        <dbReference type="Proteomes" id="UP000481037"/>
    </source>
</evidence>
<dbReference type="GO" id="GO:0046872">
    <property type="term" value="F:metal ion binding"/>
    <property type="evidence" value="ECO:0007669"/>
    <property type="project" value="UniProtKB-KW"/>
</dbReference>
<dbReference type="Gene3D" id="1.20.1280.120">
    <property type="match status" value="1"/>
</dbReference>
<evidence type="ECO:0000256" key="3">
    <source>
        <dbReference type="ARBA" id="ARBA00022559"/>
    </source>
</evidence>
<evidence type="ECO:0000256" key="4">
    <source>
        <dbReference type="ARBA" id="ARBA00022617"/>
    </source>
</evidence>
<dbReference type="PIRSF" id="PIRSF000296">
    <property type="entry name" value="SrpA"/>
    <property type="match status" value="1"/>
</dbReference>
<dbReference type="SUPFAM" id="SSF56634">
    <property type="entry name" value="Heme-dependent catalase-like"/>
    <property type="match status" value="1"/>
</dbReference>
<keyword evidence="6 8" id="KW-0560">Oxidoreductase</keyword>
<keyword evidence="14" id="KW-1185">Reference proteome</keyword>
<organism evidence="13 14">
    <name type="scientific">Duganella alba</name>
    <dbReference type="NCBI Taxonomy" id="2666081"/>
    <lineage>
        <taxon>Bacteria</taxon>
        <taxon>Pseudomonadati</taxon>
        <taxon>Pseudomonadota</taxon>
        <taxon>Betaproteobacteria</taxon>
        <taxon>Burkholderiales</taxon>
        <taxon>Oxalobacteraceae</taxon>
        <taxon>Telluria group</taxon>
        <taxon>Duganella</taxon>
    </lineage>
</organism>
<dbReference type="InterPro" id="IPR011614">
    <property type="entry name" value="Catalase_core"/>
</dbReference>
<evidence type="ECO:0000256" key="11">
    <source>
        <dbReference type="SAM" id="SignalP"/>
    </source>
</evidence>
<evidence type="ECO:0000313" key="13">
    <source>
        <dbReference type="EMBL" id="MRX11014.1"/>
    </source>
</evidence>
<dbReference type="PROSITE" id="PS51402">
    <property type="entry name" value="CATALASE_3"/>
    <property type="match status" value="1"/>
</dbReference>